<sequence length="67" mass="8002">MFFIIKPLIKLLVYLLCLFFLLSVLVWGCIMMCDLYECHNNLKLNIISMKKFIDCVKKKRQNPFCPL</sequence>
<proteinExistence type="predicted"/>
<dbReference type="KEGG" id="vg:65102411"/>
<name>A0A1W5RXZ4_9RHAB</name>
<evidence type="ECO:0000313" key="1">
    <source>
        <dbReference type="EMBL" id="ARA91089.1"/>
    </source>
</evidence>
<reference evidence="1 2" key="1">
    <citation type="journal article" date="2017" name="Arch. Virol.">
        <title>Molecular characterization of yerba mate chlorosis-associated virus, a putative cytorhabdovirus infecting yerba mate (Ilex paraguariensis).</title>
        <authorList>
            <person name="Bejerman N."/>
            <person name="de Breuil S."/>
            <person name="Debat H."/>
            <person name="Miretti M."/>
            <person name="Badaracco A."/>
            <person name="Nome C."/>
        </authorList>
    </citation>
    <scope>NUCLEOTIDE SEQUENCE [LARGE SCALE GENOMIC DNA]</scope>
    <source>
        <strain evidence="1">Montecarlo</strain>
    </source>
</reference>
<dbReference type="EMBL" id="KY366322">
    <property type="protein sequence ID" value="ARA91089.1"/>
    <property type="molecule type" value="Viral_cRNA"/>
</dbReference>
<accession>A0A1W5RXZ4</accession>
<protein>
    <submittedName>
        <fullName evidence="1">Protein 4</fullName>
    </submittedName>
</protein>
<dbReference type="Proteomes" id="UP000502619">
    <property type="component" value="Segment"/>
</dbReference>
<evidence type="ECO:0000313" key="2">
    <source>
        <dbReference type="Proteomes" id="UP000502619"/>
    </source>
</evidence>
<keyword evidence="2" id="KW-1185">Reference proteome</keyword>
<dbReference type="GeneID" id="65102411"/>
<organism evidence="1 2">
    <name type="scientific">Yerba mate chlorosis-associated virus</name>
    <dbReference type="NCBI Taxonomy" id="2487100"/>
    <lineage>
        <taxon>Viruses</taxon>
        <taxon>Riboviria</taxon>
        <taxon>Orthornavirae</taxon>
        <taxon>Negarnaviricota</taxon>
        <taxon>Haploviricotina</taxon>
        <taxon>Monjiviricetes</taxon>
        <taxon>Mononegavirales</taxon>
        <taxon>Rhabdoviridae</taxon>
        <taxon>Betarhabdovirinae</taxon>
        <taxon>Betacytorhabdovirus</taxon>
        <taxon>Betacytorhabdovirus flaviyerbamate</taxon>
        <taxon>Cytorhabdovirus flaviyerbamate</taxon>
    </lineage>
</organism>
<dbReference type="RefSeq" id="YP_010087161.1">
    <property type="nucleotide sequence ID" value="NC_055505.1"/>
</dbReference>